<dbReference type="GO" id="GO:0005813">
    <property type="term" value="C:centrosome"/>
    <property type="evidence" value="ECO:0007669"/>
    <property type="project" value="TreeGrafter"/>
</dbReference>
<feature type="domain" description="Bardet-Biedl syndrome 1 N-terminal" evidence="1">
    <location>
        <begin position="152"/>
        <end position="270"/>
    </location>
</feature>
<evidence type="ECO:0000259" key="2">
    <source>
        <dbReference type="Pfam" id="PF23304"/>
    </source>
</evidence>
<dbReference type="GO" id="GO:0005113">
    <property type="term" value="F:patched binding"/>
    <property type="evidence" value="ECO:0007669"/>
    <property type="project" value="TreeGrafter"/>
</dbReference>
<dbReference type="WBParaSite" id="nRc.2.0.1.t47825-RA">
    <property type="protein sequence ID" value="nRc.2.0.1.t47825-RA"/>
    <property type="gene ID" value="nRc.2.0.1.g47825"/>
</dbReference>
<dbReference type="GO" id="GO:0005119">
    <property type="term" value="F:smoothened binding"/>
    <property type="evidence" value="ECO:0007669"/>
    <property type="project" value="TreeGrafter"/>
</dbReference>
<feature type="domain" description="Bardet-Biedl syndrome 1 protein GAE" evidence="2">
    <location>
        <begin position="492"/>
        <end position="592"/>
    </location>
</feature>
<proteinExistence type="predicted"/>
<dbReference type="InterPro" id="IPR056419">
    <property type="entry name" value="GAE_BBS1"/>
</dbReference>
<dbReference type="InterPro" id="IPR036322">
    <property type="entry name" value="WD40_repeat_dom_sf"/>
</dbReference>
<name>A0A915L9L8_ROMCU</name>
<evidence type="ECO:0000259" key="1">
    <source>
        <dbReference type="Pfam" id="PF14779"/>
    </source>
</evidence>
<dbReference type="Pfam" id="PF23304">
    <property type="entry name" value="GAE_BBS1"/>
    <property type="match status" value="1"/>
</dbReference>
<dbReference type="InterPro" id="IPR032728">
    <property type="entry name" value="BBS1_N"/>
</dbReference>
<reference evidence="4" key="1">
    <citation type="submission" date="2022-11" db="UniProtKB">
        <authorList>
            <consortium name="WormBaseParasite"/>
        </authorList>
    </citation>
    <scope>IDENTIFICATION</scope>
</reference>
<keyword evidence="3" id="KW-1185">Reference proteome</keyword>
<dbReference type="GO" id="GO:0005930">
    <property type="term" value="C:axoneme"/>
    <property type="evidence" value="ECO:0007669"/>
    <property type="project" value="TreeGrafter"/>
</dbReference>
<dbReference type="AlphaFoldDB" id="A0A915L9L8"/>
<evidence type="ECO:0000313" key="3">
    <source>
        <dbReference type="Proteomes" id="UP000887565"/>
    </source>
</evidence>
<organism evidence="3 4">
    <name type="scientific">Romanomermis culicivorax</name>
    <name type="common">Nematode worm</name>
    <dbReference type="NCBI Taxonomy" id="13658"/>
    <lineage>
        <taxon>Eukaryota</taxon>
        <taxon>Metazoa</taxon>
        <taxon>Ecdysozoa</taxon>
        <taxon>Nematoda</taxon>
        <taxon>Enoplea</taxon>
        <taxon>Dorylaimia</taxon>
        <taxon>Mermithida</taxon>
        <taxon>Mermithoidea</taxon>
        <taxon>Mermithidae</taxon>
        <taxon>Romanomermis</taxon>
    </lineage>
</organism>
<evidence type="ECO:0000313" key="4">
    <source>
        <dbReference type="WBParaSite" id="nRc.2.0.1.t47825-RA"/>
    </source>
</evidence>
<dbReference type="Proteomes" id="UP000887565">
    <property type="component" value="Unplaced"/>
</dbReference>
<dbReference type="PANTHER" id="PTHR20870:SF0">
    <property type="entry name" value="BARDET-BIEDL SYNDROME 1 PROTEIN"/>
    <property type="match status" value="1"/>
</dbReference>
<dbReference type="OMA" id="HADRRHY"/>
<sequence length="596" mass="68076">MYKLVEILENYNNDENDQYKSHLPHSSDEEEIYEPVQIGGGGIHNAHQYLNHNNFLKDKHCIIQIRNDDNLCFDRALIVARAYIHKKDLHTVYKWERHLCFMQPVGSKQVEEEDVFETNDEGLELMCIKESEDYPARVQMGEQKGEYKIEAEIGFSHLTPKSQRFLLLEDTGERSKFFDTYKTEVMKKPTVITVVTTIKKSSPQTDALDCFVLGTESRSVHMIDSQAFTILTEIKLPQNCVPVYINASGLCDVEYRIIVGCRNGHVFSIKRGVTVAEKPIIQLDSLAVGLTKIQKTIIIGCVDGSLRGYTLKGKRLWSIQNFTFKMMPTNITCVELMEYKPRNYQAVLVGLVNNEIRIYMSTFLVDIITLEDAPAGIKFGCLGREEGGLAITTKSGALYLKLFKRTARLEEKSPVAGPLLMQWQKLNVPKKTKVFVDQTTRERECAYEMHQNYQKQFFLLRHRVAESYVKMIEQNLAPVSQSSPNNDQTFTKLSVQIHGFGPNFQMKIYLQSLGEAARIDLNLAFAFDTKLYRLEKTILELPMISPNIKYCFENKIFALSDNGMADDVKIFLVQKGRNEPLLTAIVSMPVAEPPLI</sequence>
<dbReference type="Pfam" id="PF14779">
    <property type="entry name" value="BBS1"/>
    <property type="match status" value="1"/>
</dbReference>
<dbReference type="PANTHER" id="PTHR20870">
    <property type="entry name" value="BARDET-BIEDL SYNDROME 1 PROTEIN"/>
    <property type="match status" value="1"/>
</dbReference>
<dbReference type="GO" id="GO:1905515">
    <property type="term" value="P:non-motile cilium assembly"/>
    <property type="evidence" value="ECO:0007669"/>
    <property type="project" value="InterPro"/>
</dbReference>
<accession>A0A915L9L8</accession>
<protein>
    <submittedName>
        <fullName evidence="4">Bardet-Biedl syndrome 1 N-terminal domain-containing protein</fullName>
    </submittedName>
</protein>
<dbReference type="SUPFAM" id="SSF50978">
    <property type="entry name" value="WD40 repeat-like"/>
    <property type="match status" value="1"/>
</dbReference>
<dbReference type="GO" id="GO:0061512">
    <property type="term" value="P:protein localization to cilium"/>
    <property type="evidence" value="ECO:0007669"/>
    <property type="project" value="TreeGrafter"/>
</dbReference>
<dbReference type="GO" id="GO:0034464">
    <property type="term" value="C:BBSome"/>
    <property type="evidence" value="ECO:0007669"/>
    <property type="project" value="InterPro"/>
</dbReference>
<dbReference type="InterPro" id="IPR028784">
    <property type="entry name" value="BBS1"/>
</dbReference>